<evidence type="ECO:0000256" key="4">
    <source>
        <dbReference type="ARBA" id="ARBA00022679"/>
    </source>
</evidence>
<protein>
    <recommendedName>
        <fullName evidence="2">histidine kinase</fullName>
        <ecNumber evidence="2">2.7.13.3</ecNumber>
    </recommendedName>
</protein>
<feature type="transmembrane region" description="Helical" evidence="7">
    <location>
        <begin position="12"/>
        <end position="32"/>
    </location>
</feature>
<organism evidence="10 11">
    <name type="scientific">Pedobacter heparinus (strain ATCC 13125 / DSM 2366 / CIP 104194 / JCM 7457 / NBRC 12017 / NCIMB 9290 / NRRL B-14731 / HIM 762-3)</name>
    <dbReference type="NCBI Taxonomy" id="485917"/>
    <lineage>
        <taxon>Bacteria</taxon>
        <taxon>Pseudomonadati</taxon>
        <taxon>Bacteroidota</taxon>
        <taxon>Sphingobacteriia</taxon>
        <taxon>Sphingobacteriales</taxon>
        <taxon>Sphingobacteriaceae</taxon>
        <taxon>Pedobacter</taxon>
    </lineage>
</organism>
<dbReference type="EMBL" id="CP001681">
    <property type="protein sequence ID" value="ACU02697.1"/>
    <property type="molecule type" value="Genomic_DNA"/>
</dbReference>
<feature type="transmembrane region" description="Helical" evidence="7">
    <location>
        <begin position="298"/>
        <end position="320"/>
    </location>
</feature>
<dbReference type="KEGG" id="phe:Phep_0473"/>
<dbReference type="CDD" id="cd17546">
    <property type="entry name" value="REC_hyHK_CKI1_RcsC-like"/>
    <property type="match status" value="1"/>
</dbReference>
<dbReference type="InterPro" id="IPR003661">
    <property type="entry name" value="HisK_dim/P_dom"/>
</dbReference>
<dbReference type="InterPro" id="IPR001789">
    <property type="entry name" value="Sig_transdc_resp-reg_receiver"/>
</dbReference>
<dbReference type="InterPro" id="IPR004358">
    <property type="entry name" value="Sig_transdc_His_kin-like_C"/>
</dbReference>
<accession>C6Y002</accession>
<evidence type="ECO:0000259" key="9">
    <source>
        <dbReference type="PROSITE" id="PS50110"/>
    </source>
</evidence>
<dbReference type="GO" id="GO:0009927">
    <property type="term" value="F:histidine phosphotransfer kinase activity"/>
    <property type="evidence" value="ECO:0007669"/>
    <property type="project" value="TreeGrafter"/>
</dbReference>
<dbReference type="eggNOG" id="COG2205">
    <property type="taxonomic scope" value="Bacteria"/>
</dbReference>
<dbReference type="InterPro" id="IPR003594">
    <property type="entry name" value="HATPase_dom"/>
</dbReference>
<name>C6Y002_PEDHD</name>
<dbReference type="EC" id="2.7.13.3" evidence="2"/>
<keyword evidence="7" id="KW-1133">Transmembrane helix</keyword>
<evidence type="ECO:0000256" key="5">
    <source>
        <dbReference type="ARBA" id="ARBA00022777"/>
    </source>
</evidence>
<evidence type="ECO:0000259" key="8">
    <source>
        <dbReference type="PROSITE" id="PS50109"/>
    </source>
</evidence>
<dbReference type="PROSITE" id="PS50109">
    <property type="entry name" value="HIS_KIN"/>
    <property type="match status" value="1"/>
</dbReference>
<dbReference type="Pfam" id="PF00072">
    <property type="entry name" value="Response_reg"/>
    <property type="match status" value="1"/>
</dbReference>
<dbReference type="eggNOG" id="COG0784">
    <property type="taxonomic scope" value="Bacteria"/>
</dbReference>
<keyword evidence="10" id="KW-0547">Nucleotide-binding</keyword>
<feature type="modified residue" description="4-aspartylphosphate" evidence="6">
    <location>
        <position position="638"/>
    </location>
</feature>
<gene>
    <name evidence="10" type="ordered locus">Phep_0473</name>
</gene>
<dbReference type="CDD" id="cd00082">
    <property type="entry name" value="HisKA"/>
    <property type="match status" value="1"/>
</dbReference>
<dbReference type="PROSITE" id="PS50110">
    <property type="entry name" value="RESPONSE_REGULATORY"/>
    <property type="match status" value="1"/>
</dbReference>
<dbReference type="GO" id="GO:0005524">
    <property type="term" value="F:ATP binding"/>
    <property type="evidence" value="ECO:0007669"/>
    <property type="project" value="UniProtKB-KW"/>
</dbReference>
<dbReference type="FunFam" id="3.30.565.10:FF:000010">
    <property type="entry name" value="Sensor histidine kinase RcsC"/>
    <property type="match status" value="1"/>
</dbReference>
<sequence>MEIKYTKVLARNILLTFLVFSIIFAVAALFLYNNITKKLAGISELASHIDREQEKPERALILLQQAEDDFQQYLLDINSKKDIDYRKNLSLAFYEVDALLHENKNIAYLTVAQRDKMKQLNQKRLKLSKEFILLKHDFDSLLSVYAKFNDKTNSDLNGKKPILSPAKINQTDTIKKLIPLEKRSFFKRIKDAILNRDTSRATRVIEIRPKDSGSAAFIGKNTINIYGQAYAKRLLQLNKQNAKLLDMHRNLISLSIHTSSELRRINNGVREINANMAENLKRMAFKNYRETTALLTKVHLAALLLLLLFGTLLIIFIIQLNRSEQHLRKENKRSGILAQQKMDLLNRMSHEIRNPLNAIKGFLYVFSRTNLSKEQTTMIDSIKLSSDMLLQTLDDTLDASKMENSEFKINKEPFNPDLTLRKVIQNMEYGAAEKNLNIAYFYSGNSEAIVNGDSFRLKQILVNLLSNAIKYTKEGGIIVTAEMSNDKLYVAVKDTGAGISLEQQSGLFSKYYQTNSSKGQTGTGLGLFICKQLVELQNGKIHVESTPGIGSTFSFYIPYKKAEHKLPIKHDQENPLLFADDLLFLNERSVLFVDDSKLNLIFLKMMTSKWNLKFREASNGKQALAIIAKHKIDIVLTDIQMPEMDGYELLSAIRSLAEPFNRLPVIAVSGESGLESEKKLIKKGFSGLINKPVDEQILKQQLLKVIKSNLKDQLSKFNV</sequence>
<keyword evidence="7" id="KW-0472">Membrane</keyword>
<dbReference type="RefSeq" id="WP_012780650.1">
    <property type="nucleotide sequence ID" value="NC_013061.1"/>
</dbReference>
<dbReference type="GO" id="GO:0000155">
    <property type="term" value="F:phosphorelay sensor kinase activity"/>
    <property type="evidence" value="ECO:0007669"/>
    <property type="project" value="InterPro"/>
</dbReference>
<dbReference type="Gene3D" id="3.40.50.2300">
    <property type="match status" value="1"/>
</dbReference>
<dbReference type="SUPFAM" id="SSF52172">
    <property type="entry name" value="CheY-like"/>
    <property type="match status" value="1"/>
</dbReference>
<dbReference type="InterPro" id="IPR005467">
    <property type="entry name" value="His_kinase_dom"/>
</dbReference>
<feature type="domain" description="Histidine kinase" evidence="8">
    <location>
        <begin position="347"/>
        <end position="561"/>
    </location>
</feature>
<evidence type="ECO:0000256" key="6">
    <source>
        <dbReference type="PROSITE-ProRule" id="PRU00169"/>
    </source>
</evidence>
<dbReference type="GO" id="GO:0005886">
    <property type="term" value="C:plasma membrane"/>
    <property type="evidence" value="ECO:0007669"/>
    <property type="project" value="TreeGrafter"/>
</dbReference>
<dbReference type="CDD" id="cd16922">
    <property type="entry name" value="HATPase_EvgS-ArcB-TorS-like"/>
    <property type="match status" value="1"/>
</dbReference>
<dbReference type="Pfam" id="PF02518">
    <property type="entry name" value="HATPase_c"/>
    <property type="match status" value="1"/>
</dbReference>
<keyword evidence="10" id="KW-0067">ATP-binding</keyword>
<dbReference type="STRING" id="485917.Phep_0473"/>
<reference evidence="10 11" key="1">
    <citation type="journal article" date="2009" name="Stand. Genomic Sci.">
        <title>Complete genome sequence of Pedobacter heparinus type strain (HIM 762-3).</title>
        <authorList>
            <person name="Han C."/>
            <person name="Spring S."/>
            <person name="Lapidus A."/>
            <person name="Del Rio T.G."/>
            <person name="Tice H."/>
            <person name="Copeland A."/>
            <person name="Cheng J.F."/>
            <person name="Lucas S."/>
            <person name="Chen F."/>
            <person name="Nolan M."/>
            <person name="Bruce D."/>
            <person name="Goodwin L."/>
            <person name="Pitluck S."/>
            <person name="Ivanova N."/>
            <person name="Mavromatis K."/>
            <person name="Mikhailova N."/>
            <person name="Pati A."/>
            <person name="Chen A."/>
            <person name="Palaniappan K."/>
            <person name="Land M."/>
            <person name="Hauser L."/>
            <person name="Chang Y.J."/>
            <person name="Jeffries C.C."/>
            <person name="Saunders E."/>
            <person name="Chertkov O."/>
            <person name="Brettin T."/>
            <person name="Goker M."/>
            <person name="Rohde M."/>
            <person name="Bristow J."/>
            <person name="Eisen J.A."/>
            <person name="Markowitz V."/>
            <person name="Hugenholtz P."/>
            <person name="Kyrpides N.C."/>
            <person name="Klenk H.P."/>
            <person name="Detter J.C."/>
        </authorList>
    </citation>
    <scope>NUCLEOTIDE SEQUENCE [LARGE SCALE GENOMIC DNA]</scope>
    <source>
        <strain evidence="11">ATCC 13125 / DSM 2366 / CIP 104194 / JCM 7457 / NBRC 12017 / NCIMB 9290 / NRRL B-14731 / HIM 762-3</strain>
    </source>
</reference>
<evidence type="ECO:0000313" key="10">
    <source>
        <dbReference type="EMBL" id="ACU02697.1"/>
    </source>
</evidence>
<evidence type="ECO:0000256" key="3">
    <source>
        <dbReference type="ARBA" id="ARBA00022553"/>
    </source>
</evidence>
<dbReference type="SUPFAM" id="SSF47384">
    <property type="entry name" value="Homodimeric domain of signal transducing histidine kinase"/>
    <property type="match status" value="1"/>
</dbReference>
<evidence type="ECO:0000256" key="7">
    <source>
        <dbReference type="SAM" id="Phobius"/>
    </source>
</evidence>
<dbReference type="PANTHER" id="PTHR43047:SF72">
    <property type="entry name" value="OSMOSENSING HISTIDINE PROTEIN KINASE SLN1"/>
    <property type="match status" value="1"/>
</dbReference>
<proteinExistence type="predicted"/>
<dbReference type="Gene3D" id="3.30.565.10">
    <property type="entry name" value="Histidine kinase-like ATPase, C-terminal domain"/>
    <property type="match status" value="1"/>
</dbReference>
<evidence type="ECO:0000313" key="11">
    <source>
        <dbReference type="Proteomes" id="UP000000852"/>
    </source>
</evidence>
<dbReference type="Pfam" id="PF00512">
    <property type="entry name" value="HisKA"/>
    <property type="match status" value="1"/>
</dbReference>
<comment type="catalytic activity">
    <reaction evidence="1">
        <text>ATP + protein L-histidine = ADP + protein N-phospho-L-histidine.</text>
        <dbReference type="EC" id="2.7.13.3"/>
    </reaction>
</comment>
<dbReference type="AlphaFoldDB" id="C6Y002"/>
<evidence type="ECO:0000256" key="1">
    <source>
        <dbReference type="ARBA" id="ARBA00000085"/>
    </source>
</evidence>
<dbReference type="OrthoDB" id="711632at2"/>
<feature type="domain" description="Response regulatory" evidence="9">
    <location>
        <begin position="589"/>
        <end position="706"/>
    </location>
</feature>
<keyword evidence="5" id="KW-0418">Kinase</keyword>
<evidence type="ECO:0000256" key="2">
    <source>
        <dbReference type="ARBA" id="ARBA00012438"/>
    </source>
</evidence>
<dbReference type="Gene3D" id="1.10.287.130">
    <property type="match status" value="1"/>
</dbReference>
<dbReference type="SMART" id="SM00448">
    <property type="entry name" value="REC"/>
    <property type="match status" value="1"/>
</dbReference>
<dbReference type="HOGENOM" id="CLU_000445_114_15_10"/>
<keyword evidence="4" id="KW-0808">Transferase</keyword>
<keyword evidence="3 6" id="KW-0597">Phosphoprotein</keyword>
<dbReference type="SMART" id="SM00388">
    <property type="entry name" value="HisKA"/>
    <property type="match status" value="1"/>
</dbReference>
<dbReference type="InterPro" id="IPR011006">
    <property type="entry name" value="CheY-like_superfamily"/>
</dbReference>
<keyword evidence="7" id="KW-0812">Transmembrane</keyword>
<dbReference type="InterPro" id="IPR036890">
    <property type="entry name" value="HATPase_C_sf"/>
</dbReference>
<dbReference type="SUPFAM" id="SSF55874">
    <property type="entry name" value="ATPase domain of HSP90 chaperone/DNA topoisomerase II/histidine kinase"/>
    <property type="match status" value="1"/>
</dbReference>
<dbReference type="SMART" id="SM00387">
    <property type="entry name" value="HATPase_c"/>
    <property type="match status" value="1"/>
</dbReference>
<dbReference type="PANTHER" id="PTHR43047">
    <property type="entry name" value="TWO-COMPONENT HISTIDINE PROTEIN KINASE"/>
    <property type="match status" value="1"/>
</dbReference>
<dbReference type="PRINTS" id="PR00344">
    <property type="entry name" value="BCTRLSENSOR"/>
</dbReference>
<dbReference type="InterPro" id="IPR036097">
    <property type="entry name" value="HisK_dim/P_sf"/>
</dbReference>
<dbReference type="Proteomes" id="UP000000852">
    <property type="component" value="Chromosome"/>
</dbReference>
<keyword evidence="11" id="KW-1185">Reference proteome</keyword>